<feature type="transmembrane region" description="Helical" evidence="1">
    <location>
        <begin position="261"/>
        <end position="281"/>
    </location>
</feature>
<organism evidence="2 3">
    <name type="scientific">Paramecium sonneborni</name>
    <dbReference type="NCBI Taxonomy" id="65129"/>
    <lineage>
        <taxon>Eukaryota</taxon>
        <taxon>Sar</taxon>
        <taxon>Alveolata</taxon>
        <taxon>Ciliophora</taxon>
        <taxon>Intramacronucleata</taxon>
        <taxon>Oligohymenophorea</taxon>
        <taxon>Peniculida</taxon>
        <taxon>Parameciidae</taxon>
        <taxon>Paramecium</taxon>
    </lineage>
</organism>
<feature type="transmembrane region" description="Helical" evidence="1">
    <location>
        <begin position="287"/>
        <end position="307"/>
    </location>
</feature>
<sequence length="360" mass="42173">MADFPTPIDVNQIAKTSQQDQNTSYNQACVVPQAQQGNAYLVFSPQIQLQNQIQYAKNQVQPIIYPQFQQTQLYLNQPLLQAQQQQFLQPQIVKKQDTLKHEELSRAGYLERRDFNLSVLKYYLIFQAFSLVLCICSYRNDFLKFSYDLNGHFKLPFYIFVTIMSLALLYSYTSHKKLRDKQIKVILIVVYGLCYGFFIQAIYSSTYCNYNPQNNYYGSILNNQGNCEIVIILLSFINLETYSLFSYCMQEVEELSIKNSFWYIILPNLTFGGILFSLYYNYEILCFMIAFSCCFGFYLQFTLKRMIKSKKFKLRSDEGAFASVLFSFLILVPFFDLEIKSKQIQADITQSENSEQKNVQ</sequence>
<feature type="transmembrane region" description="Helical" evidence="1">
    <location>
        <begin position="229"/>
        <end position="249"/>
    </location>
</feature>
<accession>A0A8S1MF79</accession>
<dbReference type="AlphaFoldDB" id="A0A8S1MF79"/>
<proteinExistence type="predicted"/>
<keyword evidence="1" id="KW-0472">Membrane</keyword>
<keyword evidence="1" id="KW-1133">Transmembrane helix</keyword>
<evidence type="ECO:0000256" key="1">
    <source>
        <dbReference type="SAM" id="Phobius"/>
    </source>
</evidence>
<feature type="transmembrane region" description="Helical" evidence="1">
    <location>
        <begin position="122"/>
        <end position="140"/>
    </location>
</feature>
<protein>
    <recommendedName>
        <fullName evidence="4">Transmembrane protein</fullName>
    </recommendedName>
</protein>
<evidence type="ECO:0000313" key="3">
    <source>
        <dbReference type="Proteomes" id="UP000692954"/>
    </source>
</evidence>
<keyword evidence="1" id="KW-0812">Transmembrane</keyword>
<feature type="transmembrane region" description="Helical" evidence="1">
    <location>
        <begin position="155"/>
        <end position="173"/>
    </location>
</feature>
<dbReference type="OrthoDB" id="310625at2759"/>
<keyword evidence="3" id="KW-1185">Reference proteome</keyword>
<dbReference type="Proteomes" id="UP000692954">
    <property type="component" value="Unassembled WGS sequence"/>
</dbReference>
<name>A0A8S1MF79_9CILI</name>
<feature type="transmembrane region" description="Helical" evidence="1">
    <location>
        <begin position="185"/>
        <end position="203"/>
    </location>
</feature>
<evidence type="ECO:0000313" key="2">
    <source>
        <dbReference type="EMBL" id="CAD8075296.1"/>
    </source>
</evidence>
<dbReference type="EMBL" id="CAJJDN010000033">
    <property type="protein sequence ID" value="CAD8075296.1"/>
    <property type="molecule type" value="Genomic_DNA"/>
</dbReference>
<gene>
    <name evidence="2" type="ORF">PSON_ATCC_30995.1.T0330156</name>
</gene>
<comment type="caution">
    <text evidence="2">The sequence shown here is derived from an EMBL/GenBank/DDBJ whole genome shotgun (WGS) entry which is preliminary data.</text>
</comment>
<reference evidence="2" key="1">
    <citation type="submission" date="2021-01" db="EMBL/GenBank/DDBJ databases">
        <authorList>
            <consortium name="Genoscope - CEA"/>
            <person name="William W."/>
        </authorList>
    </citation>
    <scope>NUCLEOTIDE SEQUENCE</scope>
</reference>
<evidence type="ECO:0008006" key="4">
    <source>
        <dbReference type="Google" id="ProtNLM"/>
    </source>
</evidence>